<dbReference type="Proteomes" id="UP000238479">
    <property type="component" value="Chromosome 7"/>
</dbReference>
<dbReference type="Gramene" id="PRQ21417">
    <property type="protein sequence ID" value="PRQ21417"/>
    <property type="gene ID" value="RchiOBHm_Chr7g0239021"/>
</dbReference>
<organism evidence="2 3">
    <name type="scientific">Rosa chinensis</name>
    <name type="common">China rose</name>
    <dbReference type="NCBI Taxonomy" id="74649"/>
    <lineage>
        <taxon>Eukaryota</taxon>
        <taxon>Viridiplantae</taxon>
        <taxon>Streptophyta</taxon>
        <taxon>Embryophyta</taxon>
        <taxon>Tracheophyta</taxon>
        <taxon>Spermatophyta</taxon>
        <taxon>Magnoliopsida</taxon>
        <taxon>eudicotyledons</taxon>
        <taxon>Gunneridae</taxon>
        <taxon>Pentapetalae</taxon>
        <taxon>rosids</taxon>
        <taxon>fabids</taxon>
        <taxon>Rosales</taxon>
        <taxon>Rosaceae</taxon>
        <taxon>Rosoideae</taxon>
        <taxon>Rosoideae incertae sedis</taxon>
        <taxon>Rosa</taxon>
    </lineage>
</organism>
<accession>A0A2P6PHM0</accession>
<comment type="caution">
    <text evidence="2">The sequence shown here is derived from an EMBL/GenBank/DDBJ whole genome shotgun (WGS) entry which is preliminary data.</text>
</comment>
<dbReference type="EMBL" id="PDCK01000045">
    <property type="protein sequence ID" value="PRQ21417.1"/>
    <property type="molecule type" value="Genomic_DNA"/>
</dbReference>
<evidence type="ECO:0000313" key="3">
    <source>
        <dbReference type="Proteomes" id="UP000238479"/>
    </source>
</evidence>
<sequence length="114" mass="12770">MEAETQTLTEAEALQSRNAIRSIKVALLLSRLKPSSVDRRLTDHRGAATEKEEALRREIGDLKMEVVRERLRNKRIRLCGLMELFLEVAVLFVLCGLLFAIAVGGDGGSSELRY</sequence>
<keyword evidence="1" id="KW-0812">Transmembrane</keyword>
<proteinExistence type="predicted"/>
<dbReference type="AlphaFoldDB" id="A0A2P6PHM0"/>
<keyword evidence="1" id="KW-0472">Membrane</keyword>
<keyword evidence="3" id="KW-1185">Reference proteome</keyword>
<keyword evidence="1" id="KW-1133">Transmembrane helix</keyword>
<feature type="transmembrane region" description="Helical" evidence="1">
    <location>
        <begin position="78"/>
        <end position="104"/>
    </location>
</feature>
<reference evidence="2 3" key="1">
    <citation type="journal article" date="2018" name="Nat. Genet.">
        <title>The Rosa genome provides new insights in the design of modern roses.</title>
        <authorList>
            <person name="Bendahmane M."/>
        </authorList>
    </citation>
    <scope>NUCLEOTIDE SEQUENCE [LARGE SCALE GENOMIC DNA]</scope>
    <source>
        <strain evidence="3">cv. Old Blush</strain>
    </source>
</reference>
<dbReference type="OrthoDB" id="1194675at2759"/>
<gene>
    <name evidence="2" type="ORF">RchiOBHm_Chr7g0239021</name>
</gene>
<evidence type="ECO:0000256" key="1">
    <source>
        <dbReference type="SAM" id="Phobius"/>
    </source>
</evidence>
<protein>
    <submittedName>
        <fullName evidence="2">Uncharacterized protein</fullName>
    </submittedName>
</protein>
<evidence type="ECO:0000313" key="2">
    <source>
        <dbReference type="EMBL" id="PRQ21417.1"/>
    </source>
</evidence>
<name>A0A2P6PHM0_ROSCH</name>
<dbReference type="OMA" id="MNRIKLC"/>